<keyword evidence="1" id="KW-0677">Repeat</keyword>
<reference evidence="2 3" key="1">
    <citation type="submission" date="2016-01" db="EMBL/GenBank/DDBJ databases">
        <title>Highly variable Streptococcus oralis are common among viridans streptococci isolated from primates.</title>
        <authorList>
            <person name="Denapaite D."/>
            <person name="Rieger M."/>
            <person name="Koendgen S."/>
            <person name="Brueckner R."/>
            <person name="Ochigava I."/>
            <person name="Kappeler P."/>
            <person name="Maetz-Rensing K."/>
            <person name="Leendertz F."/>
            <person name="Hakenbeck R."/>
        </authorList>
    </citation>
    <scope>NUCLEOTIDE SEQUENCE [LARGE SCALE GENOMIC DNA]</scope>
    <source>
        <strain evidence="2 3">DD07</strain>
    </source>
</reference>
<dbReference type="Gene3D" id="2.10.270.10">
    <property type="entry name" value="Cholin Binding"/>
    <property type="match status" value="1"/>
</dbReference>
<gene>
    <name evidence="2" type="ORF">SGODD07_00811</name>
</gene>
<sequence length="65" mass="7517">MLTGVQQVGENGEYYYFHDKNGDMLTGWQQIADEWYYFATEDGSMLSNAWQGSYYLKEDGKNGSQ</sequence>
<dbReference type="PATRIC" id="fig|1302.21.peg.909"/>
<comment type="caution">
    <text evidence="2">The sequence shown here is derived from an EMBL/GenBank/DDBJ whole genome shotgun (WGS) entry which is preliminary data.</text>
</comment>
<dbReference type="EMBL" id="LQRC01000122">
    <property type="protein sequence ID" value="KXT72166.1"/>
    <property type="molecule type" value="Genomic_DNA"/>
</dbReference>
<evidence type="ECO:0000256" key="1">
    <source>
        <dbReference type="ARBA" id="ARBA00022737"/>
    </source>
</evidence>
<protein>
    <submittedName>
        <fullName evidence="2">Choline binding protein A</fullName>
    </submittedName>
</protein>
<proteinExistence type="predicted"/>
<organism evidence="2 3">
    <name type="scientific">Streptococcus gordonii</name>
    <dbReference type="NCBI Taxonomy" id="1302"/>
    <lineage>
        <taxon>Bacteria</taxon>
        <taxon>Bacillati</taxon>
        <taxon>Bacillota</taxon>
        <taxon>Bacilli</taxon>
        <taxon>Lactobacillales</taxon>
        <taxon>Streptococcaceae</taxon>
        <taxon>Streptococcus</taxon>
    </lineage>
</organism>
<evidence type="ECO:0000313" key="3">
    <source>
        <dbReference type="Proteomes" id="UP000070096"/>
    </source>
</evidence>
<dbReference type="Pfam" id="PF19127">
    <property type="entry name" value="Choline_bind_3"/>
    <property type="match status" value="1"/>
</dbReference>
<name>A0A139N7X8_STRGN</name>
<accession>A0A139N7X8</accession>
<dbReference type="InterPro" id="IPR018337">
    <property type="entry name" value="Cell_wall/Cho-bd_repeat"/>
</dbReference>
<dbReference type="Proteomes" id="UP000070096">
    <property type="component" value="Unassembled WGS sequence"/>
</dbReference>
<dbReference type="SUPFAM" id="SSF69360">
    <property type="entry name" value="Cell wall binding repeat"/>
    <property type="match status" value="1"/>
</dbReference>
<dbReference type="AlphaFoldDB" id="A0A139N7X8"/>
<evidence type="ECO:0000313" key="2">
    <source>
        <dbReference type="EMBL" id="KXT72166.1"/>
    </source>
</evidence>